<sequence length="151" mass="16715">MALDEGAGKPLAKYAAWRRAGDFIFLSGIIPVNPHTATIVRGYADIPENAQQLLGRTGEFSTDSKEGPVLAQSWYVLESVRTTIESAGGQMSDVFKLVQYFRNLDHFPQYSRVRKLFFPDAAPVSTIVQVSEMLPSPDVLIEVEATAWLPQ</sequence>
<protein>
    <submittedName>
        <fullName evidence="2">RidA family protein</fullName>
    </submittedName>
</protein>
<comment type="caution">
    <text evidence="2">The sequence shown here is derived from an EMBL/GenBank/DDBJ whole genome shotgun (WGS) entry which is preliminary data.</text>
</comment>
<dbReference type="Pfam" id="PF01042">
    <property type="entry name" value="Ribonuc_L-PSP"/>
    <property type="match status" value="1"/>
</dbReference>
<evidence type="ECO:0000313" key="2">
    <source>
        <dbReference type="EMBL" id="PLR33301.1"/>
    </source>
</evidence>
<name>A0A2N5DZM2_9GAMM</name>
<dbReference type="OrthoDB" id="9803101at2"/>
<dbReference type="RefSeq" id="WP_101817569.1">
    <property type="nucleotide sequence ID" value="NZ_PJZF01000017.1"/>
</dbReference>
<dbReference type="GO" id="GO:0019239">
    <property type="term" value="F:deaminase activity"/>
    <property type="evidence" value="ECO:0007669"/>
    <property type="project" value="TreeGrafter"/>
</dbReference>
<dbReference type="Proteomes" id="UP000234240">
    <property type="component" value="Unassembled WGS sequence"/>
</dbReference>
<keyword evidence="3" id="KW-1185">Reference proteome</keyword>
<evidence type="ECO:0000313" key="3">
    <source>
        <dbReference type="Proteomes" id="UP000234240"/>
    </source>
</evidence>
<dbReference type="PANTHER" id="PTHR11803">
    <property type="entry name" value="2-IMINOBUTANOATE/2-IMINOPROPANOATE DEAMINASE RIDA"/>
    <property type="match status" value="1"/>
</dbReference>
<proteinExistence type="inferred from homology"/>
<dbReference type="InterPro" id="IPR035959">
    <property type="entry name" value="RutC-like_sf"/>
</dbReference>
<comment type="similarity">
    <text evidence="1">Belongs to the RutC family.</text>
</comment>
<dbReference type="PANTHER" id="PTHR11803:SF58">
    <property type="entry name" value="PROTEIN HMF1-RELATED"/>
    <property type="match status" value="1"/>
</dbReference>
<evidence type="ECO:0000256" key="1">
    <source>
        <dbReference type="ARBA" id="ARBA00010552"/>
    </source>
</evidence>
<dbReference type="GO" id="GO:0005829">
    <property type="term" value="C:cytosol"/>
    <property type="evidence" value="ECO:0007669"/>
    <property type="project" value="TreeGrafter"/>
</dbReference>
<organism evidence="2 3">
    <name type="scientific">Chimaeribacter californicus</name>
    <dbReference type="NCBI Taxonomy" id="2060067"/>
    <lineage>
        <taxon>Bacteria</taxon>
        <taxon>Pseudomonadati</taxon>
        <taxon>Pseudomonadota</taxon>
        <taxon>Gammaproteobacteria</taxon>
        <taxon>Enterobacterales</taxon>
        <taxon>Yersiniaceae</taxon>
        <taxon>Chimaeribacter</taxon>
    </lineage>
</organism>
<dbReference type="SUPFAM" id="SSF55298">
    <property type="entry name" value="YjgF-like"/>
    <property type="match status" value="1"/>
</dbReference>
<dbReference type="CDD" id="cd00448">
    <property type="entry name" value="YjgF_YER057c_UK114_family"/>
    <property type="match status" value="1"/>
</dbReference>
<dbReference type="EMBL" id="PJZF01000017">
    <property type="protein sequence ID" value="PLR33301.1"/>
    <property type="molecule type" value="Genomic_DNA"/>
</dbReference>
<dbReference type="AlphaFoldDB" id="A0A2N5DZM2"/>
<accession>A0A2N5DZM2</accession>
<dbReference type="Gene3D" id="3.30.1330.40">
    <property type="entry name" value="RutC-like"/>
    <property type="match status" value="1"/>
</dbReference>
<gene>
    <name evidence="2" type="ORF">CYR55_17100</name>
</gene>
<reference evidence="2 3" key="1">
    <citation type="submission" date="2017-12" db="EMBL/GenBank/DDBJ databases">
        <title>Characterization of six clinical isolates of Enterochimera gen. nov., a novel genus of the Yersiniaciae family and the three species Enterochimera arupensis sp. nov., Enterochimera coloradensis sp. nov, and Enterochimera californica sp. nov.</title>
        <authorList>
            <person name="Rossi A."/>
            <person name="Fisher M."/>
        </authorList>
    </citation>
    <scope>NUCLEOTIDE SEQUENCE [LARGE SCALE GENOMIC DNA]</scope>
    <source>
        <strain evidence="3">2015-Iso6</strain>
    </source>
</reference>
<dbReference type="InterPro" id="IPR006175">
    <property type="entry name" value="YjgF/YER057c/UK114"/>
</dbReference>